<dbReference type="AlphaFoldDB" id="A0A4D4JBN3"/>
<dbReference type="Pfam" id="PF12079">
    <property type="entry name" value="DUF3558"/>
    <property type="match status" value="1"/>
</dbReference>
<gene>
    <name evidence="2" type="ORF">GTS_57140</name>
</gene>
<organism evidence="2 3">
    <name type="scientific">Gandjariella thermophila</name>
    <dbReference type="NCBI Taxonomy" id="1931992"/>
    <lineage>
        <taxon>Bacteria</taxon>
        <taxon>Bacillati</taxon>
        <taxon>Actinomycetota</taxon>
        <taxon>Actinomycetes</taxon>
        <taxon>Pseudonocardiales</taxon>
        <taxon>Pseudonocardiaceae</taxon>
        <taxon>Gandjariella</taxon>
    </lineage>
</organism>
<name>A0A4D4JBN3_9PSEU</name>
<feature type="signal peptide" evidence="1">
    <location>
        <begin position="1"/>
        <end position="20"/>
    </location>
</feature>
<dbReference type="PROSITE" id="PS51257">
    <property type="entry name" value="PROKAR_LIPOPROTEIN"/>
    <property type="match status" value="1"/>
</dbReference>
<keyword evidence="1" id="KW-0732">Signal</keyword>
<dbReference type="RefSeq" id="WP_137816975.1">
    <property type="nucleotide sequence ID" value="NZ_BJFL01000106.1"/>
</dbReference>
<evidence type="ECO:0000313" key="3">
    <source>
        <dbReference type="Proteomes" id="UP000298860"/>
    </source>
</evidence>
<evidence type="ECO:0000256" key="1">
    <source>
        <dbReference type="SAM" id="SignalP"/>
    </source>
</evidence>
<sequence>MSVRHRGLSRIALCVLCVLAVTGCGGSVGGQPNPTMSSSAGAAGAIDAVDPCTLLTPEELRQLDVPTQSDPANASGETGCQWTGKRLFVTLAKAHDRLDYFTKRPGQYVNLAENTVNGRQGVHFQISQSNTECSQVMAVGTGYVVAAVGFFDHSPDPCGKALKIAQMVEPRLPR</sequence>
<reference evidence="3" key="1">
    <citation type="submission" date="2019-04" db="EMBL/GenBank/DDBJ databases">
        <title>Draft genome sequence of Pseudonocardiaceae bacterium SL3-2-4.</title>
        <authorList>
            <person name="Ningsih F."/>
            <person name="Yokota A."/>
            <person name="Sakai Y."/>
            <person name="Nanatani K."/>
            <person name="Yabe S."/>
            <person name="Oetari A."/>
            <person name="Sjamsuridzal W."/>
        </authorList>
    </citation>
    <scope>NUCLEOTIDE SEQUENCE [LARGE SCALE GENOMIC DNA]</scope>
    <source>
        <strain evidence="3">SL3-2-4</strain>
    </source>
</reference>
<keyword evidence="3" id="KW-1185">Reference proteome</keyword>
<feature type="chain" id="PRO_5039466631" description="DUF3558 domain-containing protein" evidence="1">
    <location>
        <begin position="21"/>
        <end position="174"/>
    </location>
</feature>
<evidence type="ECO:0008006" key="4">
    <source>
        <dbReference type="Google" id="ProtNLM"/>
    </source>
</evidence>
<protein>
    <recommendedName>
        <fullName evidence="4">DUF3558 domain-containing protein</fullName>
    </recommendedName>
</protein>
<comment type="caution">
    <text evidence="2">The sequence shown here is derived from an EMBL/GenBank/DDBJ whole genome shotgun (WGS) entry which is preliminary data.</text>
</comment>
<accession>A0A4D4JBN3</accession>
<proteinExistence type="predicted"/>
<dbReference type="Proteomes" id="UP000298860">
    <property type="component" value="Unassembled WGS sequence"/>
</dbReference>
<dbReference type="OrthoDB" id="3622719at2"/>
<dbReference type="InterPro" id="IPR024520">
    <property type="entry name" value="DUF3558"/>
</dbReference>
<evidence type="ECO:0000313" key="2">
    <source>
        <dbReference type="EMBL" id="GDY34081.1"/>
    </source>
</evidence>
<dbReference type="EMBL" id="BJFL01000106">
    <property type="protein sequence ID" value="GDY34081.1"/>
    <property type="molecule type" value="Genomic_DNA"/>
</dbReference>